<dbReference type="HOGENOM" id="CLU_2140101_0_0_2"/>
<dbReference type="AlphaFoldDB" id="E8R9Y8"/>
<keyword evidence="1" id="KW-0472">Membrane</keyword>
<organism evidence="2 3">
    <name type="scientific">Desulfurococcus mucosus (strain ATCC 35584 / DSM 2162 / JCM 9187 / O7/1)</name>
    <dbReference type="NCBI Taxonomy" id="765177"/>
    <lineage>
        <taxon>Archaea</taxon>
        <taxon>Thermoproteota</taxon>
        <taxon>Thermoprotei</taxon>
        <taxon>Desulfurococcales</taxon>
        <taxon>Desulfurococcaceae</taxon>
        <taxon>Desulfurococcus</taxon>
    </lineage>
</organism>
<proteinExistence type="predicted"/>
<feature type="transmembrane region" description="Helical" evidence="1">
    <location>
        <begin position="92"/>
        <end position="111"/>
    </location>
</feature>
<dbReference type="GeneID" id="10153712"/>
<dbReference type="STRING" id="765177.Desmu_1012"/>
<keyword evidence="1" id="KW-0812">Transmembrane</keyword>
<evidence type="ECO:0000313" key="3">
    <source>
        <dbReference type="Proteomes" id="UP000001068"/>
    </source>
</evidence>
<keyword evidence="1" id="KW-1133">Transmembrane helix</keyword>
<protein>
    <submittedName>
        <fullName evidence="2">Uncharacterized protein</fullName>
    </submittedName>
</protein>
<evidence type="ECO:0000256" key="1">
    <source>
        <dbReference type="SAM" id="Phobius"/>
    </source>
</evidence>
<gene>
    <name evidence="2" type="ordered locus">Desmu_1012</name>
</gene>
<evidence type="ECO:0000313" key="2">
    <source>
        <dbReference type="EMBL" id="ADV65314.1"/>
    </source>
</evidence>
<reference evidence="3" key="1">
    <citation type="submission" date="2010-11" db="EMBL/GenBank/DDBJ databases">
        <title>The complete genome of Desulfurococcus mucosus DSM 2162.</title>
        <authorList>
            <consortium name="US DOE Joint Genome Institute (JGI-PGF)"/>
            <person name="Lucas S."/>
            <person name="Copeland A."/>
            <person name="Lapidus A."/>
            <person name="Bruce D."/>
            <person name="Goodwin L."/>
            <person name="Pitluck S."/>
            <person name="Kyrpides N."/>
            <person name="Mavromatis K."/>
            <person name="Pagani I."/>
            <person name="Ivanova N."/>
            <person name="Ovchinnikova G."/>
            <person name="Chertkov O."/>
            <person name="Held B."/>
            <person name="Brettin T."/>
            <person name="Detter J.C."/>
            <person name="Tapia R."/>
            <person name="Han C."/>
            <person name="Land M."/>
            <person name="Hauser L."/>
            <person name="Markowitz V."/>
            <person name="Cheng J.-F."/>
            <person name="Hugenholtz P."/>
            <person name="Woyke T."/>
            <person name="Wu D."/>
            <person name="Wirth R."/>
            <person name="Bilek Y."/>
            <person name="Hader T."/>
            <person name="Klenk H.-P."/>
            <person name="Eisen J.A."/>
        </authorList>
    </citation>
    <scope>NUCLEOTIDE SEQUENCE [LARGE SCALE GENOMIC DNA]</scope>
    <source>
        <strain evidence="3">ATCC 35584 / DSM 2162 / JCM 9187 / O7/1</strain>
    </source>
</reference>
<dbReference type="OrthoDB" id="19283at2157"/>
<feature type="transmembrane region" description="Helical" evidence="1">
    <location>
        <begin position="6"/>
        <end position="29"/>
    </location>
</feature>
<dbReference type="KEGG" id="dmu:Desmu_1012"/>
<keyword evidence="3" id="KW-1185">Reference proteome</keyword>
<dbReference type="eggNOG" id="arCOG08861">
    <property type="taxonomic scope" value="Archaea"/>
</dbReference>
<dbReference type="Proteomes" id="UP000001068">
    <property type="component" value="Chromosome"/>
</dbReference>
<sequence length="112" mass="12594" precursor="true">MDAYVFTILLLSQTVLAGLTVYLVFYVLFQRLVADKIPAQRDEVSELPVMGGFIVEKPESPSITRVAVDILRRAWRSSVVLERGVASYLSDWYFISVVFLIALILILLAAGW</sequence>
<accession>E8R9Y8</accession>
<dbReference type="EMBL" id="CP002363">
    <property type="protein sequence ID" value="ADV65314.1"/>
    <property type="molecule type" value="Genomic_DNA"/>
</dbReference>
<name>E8R9Y8_DESM0</name>
<dbReference type="RefSeq" id="WP_013562536.1">
    <property type="nucleotide sequence ID" value="NC_014961.1"/>
</dbReference>
<reference evidence="2 3" key="2">
    <citation type="journal article" date="2011" name="Stand. Genomic Sci.">
        <title>Complete genome sequence of Desulfurococcus mucosus type strain (O7/1).</title>
        <authorList>
            <person name="Wirth R."/>
            <person name="Chertkov O."/>
            <person name="Held B."/>
            <person name="Lapidus A."/>
            <person name="Nolan M."/>
            <person name="Lucas S."/>
            <person name="Hammon N."/>
            <person name="Deshpande S."/>
            <person name="Cheng J.F."/>
            <person name="Tapia R."/>
            <person name="Han C."/>
            <person name="Goodwin L."/>
            <person name="Pitluck S."/>
            <person name="Liolios K."/>
            <person name="Ioanna P."/>
            <person name="Ivanova N."/>
            <person name="Mavromatis K."/>
            <person name="Mikhailova N."/>
            <person name="Pati A."/>
            <person name="Chen A."/>
            <person name="Palaniappan K."/>
            <person name="Land M."/>
            <person name="Hauser L."/>
            <person name="Chang Y.J."/>
            <person name="Jeffries C.D."/>
            <person name="Bilek Y."/>
            <person name="Hader T."/>
            <person name="Rohde M."/>
            <person name="Spring S."/>
            <person name="Sikorski J."/>
            <person name="Goker M."/>
            <person name="Woyke T."/>
            <person name="Bristow J."/>
            <person name="Eisen J.A."/>
            <person name="Markowitz V."/>
            <person name="Hugenholtz P."/>
            <person name="Kyrpides N.C."/>
            <person name="Klenk H.P."/>
        </authorList>
    </citation>
    <scope>NUCLEOTIDE SEQUENCE [LARGE SCALE GENOMIC DNA]</scope>
    <source>
        <strain evidence="3">ATCC 35584 / DSM 2162 / JCM 9187 / O7/1</strain>
    </source>
</reference>